<dbReference type="SUPFAM" id="SSF53098">
    <property type="entry name" value="Ribonuclease H-like"/>
    <property type="match status" value="1"/>
</dbReference>
<evidence type="ECO:0000313" key="1">
    <source>
        <dbReference type="Ensembl" id="ENSCCRP00010107658.1"/>
    </source>
</evidence>
<dbReference type="Ensembl" id="ENSCCRT00010119783.1">
    <property type="protein sequence ID" value="ENSCCRP00010107658.1"/>
    <property type="gene ID" value="ENSCCRG00010047485.1"/>
</dbReference>
<sequence length="551" mass="63135">MSGLRQNVEVIVHRVYYPEHSESRKQKVTQLVAVYKQSVAVMHKTTFIQENASAASLRVAWNLAKAKKPFTDAELIKNCAIDMVEEVLNHDDKTKKMVVELLQKVPLSDSTATRRVETLAGNCLSNLLSDIKKAEVMSLAIDSSCDRTDIEQLSLLCLLPTQGHATGEIIFNELMQFFEKNGLDLSKVMSVVTDGAPSMVGHHRGLICRLAAVNPALIAFHCIIHKSVLWAKLSGKMKETMDTVMRLVNFIRASSVLQHHLFRALLEEMSVERHDLLLHNDIRWLSKGFVLERVCELQNELCSFLSSLQKMAYVRFLCDIISHLNQLHLQFQGKNHTIADMYEAIEAFRLKLTLFERDLQGRKLHFPHLQQHCVKHQMREDPLMRDFITRLAKNFEERFESFNLSSELLLFLRQPFSVPADGQWTAEAKRLVSTLDEASLQLEILELSKSDLLREHRKEASVSNFWTKVVSQAKFKNNRIIAMFLLSMFPSSYICESSFSIMNFIKNQDRNCSIFFPRKGQPSVQKNITRYSTFVYFFTKITSLPSGCTPG</sequence>
<dbReference type="PANTHER" id="PTHR45913:SF21">
    <property type="entry name" value="DUF4371 DOMAIN-CONTAINING PROTEIN"/>
    <property type="match status" value="1"/>
</dbReference>
<dbReference type="InterPro" id="IPR012337">
    <property type="entry name" value="RNaseH-like_sf"/>
</dbReference>
<keyword evidence="2" id="KW-1185">Reference proteome</keyword>
<dbReference type="AlphaFoldDB" id="A0A8C1REK1"/>
<reference evidence="1" key="1">
    <citation type="submission" date="2025-08" db="UniProtKB">
        <authorList>
            <consortium name="Ensembl"/>
        </authorList>
    </citation>
    <scope>IDENTIFICATION</scope>
</reference>
<organism evidence="1 2">
    <name type="scientific">Cyprinus carpio</name>
    <name type="common">Common carp</name>
    <dbReference type="NCBI Taxonomy" id="7962"/>
    <lineage>
        <taxon>Eukaryota</taxon>
        <taxon>Metazoa</taxon>
        <taxon>Chordata</taxon>
        <taxon>Craniata</taxon>
        <taxon>Vertebrata</taxon>
        <taxon>Euteleostomi</taxon>
        <taxon>Actinopterygii</taxon>
        <taxon>Neopterygii</taxon>
        <taxon>Teleostei</taxon>
        <taxon>Ostariophysi</taxon>
        <taxon>Cypriniformes</taxon>
        <taxon>Cyprinidae</taxon>
        <taxon>Cyprininae</taxon>
        <taxon>Cyprinus</taxon>
    </lineage>
</organism>
<dbReference type="Proteomes" id="UP000694427">
    <property type="component" value="Unplaced"/>
</dbReference>
<proteinExistence type="predicted"/>
<evidence type="ECO:0008006" key="3">
    <source>
        <dbReference type="Google" id="ProtNLM"/>
    </source>
</evidence>
<dbReference type="PANTHER" id="PTHR45913">
    <property type="entry name" value="EPM2A-INTERACTING PROTEIN 1"/>
    <property type="match status" value="1"/>
</dbReference>
<name>A0A8C1REK1_CYPCA</name>
<accession>A0A8C1REK1</accession>
<reference evidence="1" key="2">
    <citation type="submission" date="2025-09" db="UniProtKB">
        <authorList>
            <consortium name="Ensembl"/>
        </authorList>
    </citation>
    <scope>IDENTIFICATION</scope>
</reference>
<evidence type="ECO:0000313" key="2">
    <source>
        <dbReference type="Proteomes" id="UP000694427"/>
    </source>
</evidence>
<protein>
    <recommendedName>
        <fullName evidence="3">DUF4371 domain-containing protein</fullName>
    </recommendedName>
</protein>